<feature type="repeat" description="WD" evidence="1">
    <location>
        <begin position="201"/>
        <end position="242"/>
    </location>
</feature>
<evidence type="ECO:0000313" key="4">
    <source>
        <dbReference type="EMBL" id="KNE55818.1"/>
    </source>
</evidence>
<dbReference type="eggNOG" id="ENOG502QTIS">
    <property type="taxonomic scope" value="Eukaryota"/>
</dbReference>
<dbReference type="Gene3D" id="2.130.10.10">
    <property type="entry name" value="YVTN repeat-like/Quinoprotein amine dehydrogenase"/>
    <property type="match status" value="2"/>
</dbReference>
<keyword evidence="2" id="KW-0175">Coiled coil</keyword>
<keyword evidence="1" id="KW-0853">WD repeat</keyword>
<evidence type="ECO:0000256" key="1">
    <source>
        <dbReference type="PROSITE-ProRule" id="PRU00221"/>
    </source>
</evidence>
<dbReference type="PANTHER" id="PTHR32215">
    <property type="entry name" value="CILIA- AND FLAGELLA-ASSOCIATED PROTEIN 57"/>
    <property type="match status" value="1"/>
</dbReference>
<dbReference type="Proteomes" id="UP000054350">
    <property type="component" value="Unassembled WGS sequence"/>
</dbReference>
<dbReference type="OrthoDB" id="972532at2759"/>
<feature type="compositionally biased region" description="Low complexity" evidence="3">
    <location>
        <begin position="923"/>
        <end position="949"/>
    </location>
</feature>
<dbReference type="SUPFAM" id="SSF50978">
    <property type="entry name" value="WD40 repeat-like"/>
    <property type="match status" value="2"/>
</dbReference>
<dbReference type="InterPro" id="IPR036322">
    <property type="entry name" value="WD40_repeat_dom_sf"/>
</dbReference>
<feature type="compositionally biased region" description="Polar residues" evidence="3">
    <location>
        <begin position="901"/>
        <end position="911"/>
    </location>
</feature>
<protein>
    <submittedName>
        <fullName evidence="4">Uncharacterized protein</fullName>
    </submittedName>
</protein>
<dbReference type="PANTHER" id="PTHR32215:SF0">
    <property type="entry name" value="CILIA- AND FLAGELLA-ASSOCIATED PROTEIN 57"/>
    <property type="match status" value="1"/>
</dbReference>
<dbReference type="SMART" id="SM00320">
    <property type="entry name" value="WD40"/>
    <property type="match status" value="6"/>
</dbReference>
<dbReference type="STRING" id="578462.A0A0L0RZQ4"/>
<feature type="region of interest" description="Disordered" evidence="3">
    <location>
        <begin position="901"/>
        <end position="971"/>
    </location>
</feature>
<dbReference type="Pfam" id="PF00400">
    <property type="entry name" value="WD40"/>
    <property type="match status" value="2"/>
</dbReference>
<dbReference type="VEuPathDB" id="FungiDB:AMAG_01687"/>
<dbReference type="InterPro" id="IPR001680">
    <property type="entry name" value="WD40_rpt"/>
</dbReference>
<organism evidence="4 5">
    <name type="scientific">Allomyces macrogynus (strain ATCC 38327)</name>
    <name type="common">Allomyces javanicus var. macrogynus</name>
    <dbReference type="NCBI Taxonomy" id="578462"/>
    <lineage>
        <taxon>Eukaryota</taxon>
        <taxon>Fungi</taxon>
        <taxon>Fungi incertae sedis</taxon>
        <taxon>Blastocladiomycota</taxon>
        <taxon>Blastocladiomycetes</taxon>
        <taxon>Blastocladiales</taxon>
        <taxon>Blastocladiaceae</taxon>
        <taxon>Allomyces</taxon>
    </lineage>
</organism>
<dbReference type="PROSITE" id="PS50294">
    <property type="entry name" value="WD_REPEATS_REGION"/>
    <property type="match status" value="1"/>
</dbReference>
<feature type="coiled-coil region" evidence="2">
    <location>
        <begin position="565"/>
        <end position="668"/>
    </location>
</feature>
<sequence>MLQLWNWEKGKVYASIKLNYAANVKVNQISFNPFEKNVPQIAVVGQNVFRIYRFTEGTLKPMTFQKTDYRNNMNHAWISSERIAVSTDESKLLIYENAELKLEIPTGLSTDVPIKPHHMTVIRAAQNGFVCGSNNGIMQVWERTDDGTLYRSAKEIKIENSLIRGMALSSNEDTAICSLERNQLIVLSSLQSDDVKVEKLSQAHQSAITGIDVCIRKPLIATCGADLSVRIWNFLENSMEVAKFFKSEPHSIAFHPSGLFLLVGFSDGIKLLKILLDDIRPFWEYSARNCRECQFSNGGQFFAVAHENVVAIRSTWSFDPVMTLKGHAGKVRSISWSTDDTRLLSVAYDGSVIEWDLRTQRRVSEYVHASQYTTAMFSPDKVIFLGTNDGRIMEVREAQIVREIPVGAGITQLAVGRSGRLVVAATTSGHVKAVRYPPTSGDVISLHSHNAAISRLRMSFDESHLFTCGPDGSLALVRVHDKDVRASKRDRGESMYSDEILALRSDVKDQLETMLGLRQKVDEIRLENERVLEQRELMYTQKARETTDRLVHDIEALATDNEMLRQAYEENVVQHSSRLRELKANHSSEKRELEESTQFKLKAEAERYRALEMALEQKKMQWSQHMTLIRDSLSEELEALREFYAKKIDEKTAEMQNLEAELTKRRADFLAKSSDIDAGTEQEILQMQYYYEQRLKDERASLKLIQLENEEMHKKYEGLLKRIEGNKAELQKMSNDEHKLTAIIKTLEKDIAGARRELREREDTIEDKEKRISDLKKKNKELEKFKFVLDYKIVELRKQIEPREQDIVRLQAQLGDMGVELGGYLKARNHMRFAKDDLLQKLKGTMRELASQQDRTRDAHAVIEAMQRDVMLLSQRYHDKHELKSFLCDLFQKYCGSPDVSPTYSPVSSAMPSPVKKPTGPNSAGLVSGSGSVGSASSTSPKRASAPPAGAGPGRRRAGGGRIVTDERDQDLRQRDLLEKTVSTVNRKLVKQIAARQHETQKLISENVQLTSEVNSLRKELANLVVSSRARS</sequence>
<dbReference type="InterPro" id="IPR015943">
    <property type="entry name" value="WD40/YVTN_repeat-like_dom_sf"/>
</dbReference>
<feature type="repeat" description="WD" evidence="1">
    <location>
        <begin position="324"/>
        <end position="365"/>
    </location>
</feature>
<dbReference type="InterPro" id="IPR052993">
    <property type="entry name" value="CFA-57"/>
</dbReference>
<evidence type="ECO:0000256" key="3">
    <source>
        <dbReference type="SAM" id="MobiDB-lite"/>
    </source>
</evidence>
<dbReference type="EMBL" id="GG745329">
    <property type="protein sequence ID" value="KNE55818.1"/>
    <property type="molecule type" value="Genomic_DNA"/>
</dbReference>
<gene>
    <name evidence="4" type="ORF">AMAG_01687</name>
</gene>
<evidence type="ECO:0000256" key="2">
    <source>
        <dbReference type="SAM" id="Coils"/>
    </source>
</evidence>
<name>A0A0L0RZQ4_ALLM3</name>
<dbReference type="AlphaFoldDB" id="A0A0L0RZQ4"/>
<reference evidence="5" key="2">
    <citation type="submission" date="2009-11" db="EMBL/GenBank/DDBJ databases">
        <title>The Genome Sequence of Allomyces macrogynus strain ATCC 38327.</title>
        <authorList>
            <consortium name="The Broad Institute Genome Sequencing Platform"/>
            <person name="Russ C."/>
            <person name="Cuomo C."/>
            <person name="Shea T."/>
            <person name="Young S.K."/>
            <person name="Zeng Q."/>
            <person name="Koehrsen M."/>
            <person name="Haas B."/>
            <person name="Borodovsky M."/>
            <person name="Guigo R."/>
            <person name="Alvarado L."/>
            <person name="Berlin A."/>
            <person name="Borenstein D."/>
            <person name="Chen Z."/>
            <person name="Engels R."/>
            <person name="Freedman E."/>
            <person name="Gellesch M."/>
            <person name="Goldberg J."/>
            <person name="Griggs A."/>
            <person name="Gujja S."/>
            <person name="Heiman D."/>
            <person name="Hepburn T."/>
            <person name="Howarth C."/>
            <person name="Jen D."/>
            <person name="Larson L."/>
            <person name="Lewis B."/>
            <person name="Mehta T."/>
            <person name="Park D."/>
            <person name="Pearson M."/>
            <person name="Roberts A."/>
            <person name="Saif S."/>
            <person name="Shenoy N."/>
            <person name="Sisk P."/>
            <person name="Stolte C."/>
            <person name="Sykes S."/>
            <person name="Walk T."/>
            <person name="White J."/>
            <person name="Yandava C."/>
            <person name="Burger G."/>
            <person name="Gray M.W."/>
            <person name="Holland P.W.H."/>
            <person name="King N."/>
            <person name="Lang F.B.F."/>
            <person name="Roger A.J."/>
            <person name="Ruiz-Trillo I."/>
            <person name="Lander E."/>
            <person name="Nusbaum C."/>
        </authorList>
    </citation>
    <scope>NUCLEOTIDE SEQUENCE [LARGE SCALE GENOMIC DNA]</scope>
    <source>
        <strain evidence="5">ATCC 38327</strain>
    </source>
</reference>
<keyword evidence="5" id="KW-1185">Reference proteome</keyword>
<evidence type="ECO:0000313" key="5">
    <source>
        <dbReference type="Proteomes" id="UP000054350"/>
    </source>
</evidence>
<dbReference type="PROSITE" id="PS50082">
    <property type="entry name" value="WD_REPEATS_2"/>
    <property type="match status" value="2"/>
</dbReference>
<reference evidence="4 5" key="1">
    <citation type="submission" date="2009-11" db="EMBL/GenBank/DDBJ databases">
        <title>Annotation of Allomyces macrogynus ATCC 38327.</title>
        <authorList>
            <consortium name="The Broad Institute Genome Sequencing Platform"/>
            <person name="Russ C."/>
            <person name="Cuomo C."/>
            <person name="Burger G."/>
            <person name="Gray M.W."/>
            <person name="Holland P.W.H."/>
            <person name="King N."/>
            <person name="Lang F.B.F."/>
            <person name="Roger A.J."/>
            <person name="Ruiz-Trillo I."/>
            <person name="Young S.K."/>
            <person name="Zeng Q."/>
            <person name="Gargeya S."/>
            <person name="Fitzgerald M."/>
            <person name="Haas B."/>
            <person name="Abouelleil A."/>
            <person name="Alvarado L."/>
            <person name="Arachchi H.M."/>
            <person name="Berlin A."/>
            <person name="Chapman S.B."/>
            <person name="Gearin G."/>
            <person name="Goldberg J."/>
            <person name="Griggs A."/>
            <person name="Gujja S."/>
            <person name="Hansen M."/>
            <person name="Heiman D."/>
            <person name="Howarth C."/>
            <person name="Larimer J."/>
            <person name="Lui A."/>
            <person name="MacDonald P.J.P."/>
            <person name="McCowen C."/>
            <person name="Montmayeur A."/>
            <person name="Murphy C."/>
            <person name="Neiman D."/>
            <person name="Pearson M."/>
            <person name="Priest M."/>
            <person name="Roberts A."/>
            <person name="Saif S."/>
            <person name="Shea T."/>
            <person name="Sisk P."/>
            <person name="Stolte C."/>
            <person name="Sykes S."/>
            <person name="Wortman J."/>
            <person name="Nusbaum C."/>
            <person name="Birren B."/>
        </authorList>
    </citation>
    <scope>NUCLEOTIDE SEQUENCE [LARGE SCALE GENOMIC DNA]</scope>
    <source>
        <strain evidence="4 5">ATCC 38327</strain>
    </source>
</reference>
<feature type="coiled-coil region" evidence="2">
    <location>
        <begin position="713"/>
        <end position="785"/>
    </location>
</feature>
<accession>A0A0L0RZQ4</accession>
<proteinExistence type="predicted"/>